<dbReference type="InterPro" id="IPR036649">
    <property type="entry name" value="Pyrophosphatase_sf"/>
</dbReference>
<dbReference type="RefSeq" id="WP_084240065.1">
    <property type="nucleotide sequence ID" value="NZ_FWXT01000002.1"/>
</dbReference>
<evidence type="ECO:0000256" key="1">
    <source>
        <dbReference type="ARBA" id="ARBA00001946"/>
    </source>
</evidence>
<evidence type="ECO:0000256" key="2">
    <source>
        <dbReference type="ARBA" id="ARBA00012146"/>
    </source>
</evidence>
<gene>
    <name evidence="6" type="ORF">SAMN04488524_3273</name>
</gene>
<dbReference type="PANTHER" id="PTHR10286">
    <property type="entry name" value="INORGANIC PYROPHOSPHATASE"/>
    <property type="match status" value="1"/>
</dbReference>
<dbReference type="AlphaFoldDB" id="A0A1W2CVS4"/>
<dbReference type="GO" id="GO:0005737">
    <property type="term" value="C:cytoplasm"/>
    <property type="evidence" value="ECO:0007669"/>
    <property type="project" value="InterPro"/>
</dbReference>
<reference evidence="7" key="1">
    <citation type="submission" date="2017-04" db="EMBL/GenBank/DDBJ databases">
        <authorList>
            <person name="Varghese N."/>
            <person name="Submissions S."/>
        </authorList>
    </citation>
    <scope>NUCLEOTIDE SEQUENCE [LARGE SCALE GENOMIC DNA]</scope>
    <source>
        <strain evidence="7">DSM 12126</strain>
    </source>
</reference>
<dbReference type="GO" id="GO:0004427">
    <property type="term" value="F:inorganic diphosphate phosphatase activity"/>
    <property type="evidence" value="ECO:0007669"/>
    <property type="project" value="UniProtKB-EC"/>
</dbReference>
<dbReference type="STRING" id="151894.SAMN04488524_3273"/>
<keyword evidence="5" id="KW-0460">Magnesium</keyword>
<accession>A0A1W2CVS4</accession>
<dbReference type="OrthoDB" id="5187599at2"/>
<comment type="cofactor">
    <cofactor evidence="1">
        <name>Mg(2+)</name>
        <dbReference type="ChEBI" id="CHEBI:18420"/>
    </cofactor>
</comment>
<dbReference type="Pfam" id="PF00719">
    <property type="entry name" value="Pyrophosphatase"/>
    <property type="match status" value="1"/>
</dbReference>
<evidence type="ECO:0000313" key="7">
    <source>
        <dbReference type="Proteomes" id="UP000192756"/>
    </source>
</evidence>
<organism evidence="6 7">
    <name type="scientific">Pedobacter africanus</name>
    <dbReference type="NCBI Taxonomy" id="151894"/>
    <lineage>
        <taxon>Bacteria</taxon>
        <taxon>Pseudomonadati</taxon>
        <taxon>Bacteroidota</taxon>
        <taxon>Sphingobacteriia</taxon>
        <taxon>Sphingobacteriales</taxon>
        <taxon>Sphingobacteriaceae</taxon>
        <taxon>Pedobacter</taxon>
    </lineage>
</organism>
<dbReference type="GO" id="GO:0000287">
    <property type="term" value="F:magnesium ion binding"/>
    <property type="evidence" value="ECO:0007669"/>
    <property type="project" value="InterPro"/>
</dbReference>
<proteinExistence type="predicted"/>
<dbReference type="EC" id="3.6.1.1" evidence="2"/>
<keyword evidence="3" id="KW-0479">Metal-binding</keyword>
<evidence type="ECO:0000256" key="3">
    <source>
        <dbReference type="ARBA" id="ARBA00022723"/>
    </source>
</evidence>
<protein>
    <recommendedName>
        <fullName evidence="2">inorganic diphosphatase</fullName>
        <ecNumber evidence="2">3.6.1.1</ecNumber>
    </recommendedName>
</protein>
<evidence type="ECO:0000256" key="5">
    <source>
        <dbReference type="ARBA" id="ARBA00022842"/>
    </source>
</evidence>
<keyword evidence="4" id="KW-0378">Hydrolase</keyword>
<keyword evidence="7" id="KW-1185">Reference proteome</keyword>
<evidence type="ECO:0000256" key="4">
    <source>
        <dbReference type="ARBA" id="ARBA00022801"/>
    </source>
</evidence>
<dbReference type="Proteomes" id="UP000192756">
    <property type="component" value="Unassembled WGS sequence"/>
</dbReference>
<dbReference type="InterPro" id="IPR008162">
    <property type="entry name" value="Pyrophosphatase"/>
</dbReference>
<dbReference type="GO" id="GO:0006796">
    <property type="term" value="P:phosphate-containing compound metabolic process"/>
    <property type="evidence" value="ECO:0007669"/>
    <property type="project" value="InterPro"/>
</dbReference>
<dbReference type="PROSITE" id="PS00387">
    <property type="entry name" value="PPASE"/>
    <property type="match status" value="1"/>
</dbReference>
<name>A0A1W2CVS4_9SPHI</name>
<dbReference type="SUPFAM" id="SSF50324">
    <property type="entry name" value="Inorganic pyrophosphatase"/>
    <property type="match status" value="1"/>
</dbReference>
<sequence length="266" mass="30024">MDTVTVIIETPKGSGQKYDYDPQTGKMKLKKVMPLGLVFPFDFGFIPGTVGGDGDPLDVLVVSEVSAFSGCVMDCRIIGAFKVVQEERNGERMRNDRLIAIPEVSQRYAEVTALRNLNKGIVEQAIAFFTSYNAQAGKKFSVLEKLSASKAFQLIEKSRKDLPMDRLVEIFLPLRDGSGQVFPKQLYDGIREELTTKFGGLTEYSRQPAKGFWKPDEGTAEQDELLVFEVMCVEIDAEFWDKLKLRLLKMFKQESLIIRSSKVELR</sequence>
<evidence type="ECO:0000313" key="6">
    <source>
        <dbReference type="EMBL" id="SMC89024.1"/>
    </source>
</evidence>
<dbReference type="EMBL" id="FWXT01000002">
    <property type="protein sequence ID" value="SMC89024.1"/>
    <property type="molecule type" value="Genomic_DNA"/>
</dbReference>
<dbReference type="Gene3D" id="3.90.80.10">
    <property type="entry name" value="Inorganic pyrophosphatase"/>
    <property type="match status" value="1"/>
</dbReference>